<feature type="domain" description="Thioesterase" evidence="2">
    <location>
        <begin position="43"/>
        <end position="116"/>
    </location>
</feature>
<sequence>MSLPAGFVGSPFSQHLGIEVLAAQEGTTHLRMTVTPALRNLSGMLHGGALMALADTAMGLACFERFGEAEPCVTVECKLNFIRPVADGSVDCHARILHSGKRTLVLEAEVVQQGKLVVKTLATFARLTG</sequence>
<dbReference type="PANTHER" id="PTHR42856:SF1">
    <property type="entry name" value="ACYL-COENZYME A THIOESTERASE PAAI"/>
    <property type="match status" value="1"/>
</dbReference>
<evidence type="ECO:0000313" key="4">
    <source>
        <dbReference type="Proteomes" id="UP000185766"/>
    </source>
</evidence>
<dbReference type="Pfam" id="PF03061">
    <property type="entry name" value="4HBT"/>
    <property type="match status" value="1"/>
</dbReference>
<dbReference type="AlphaFoldDB" id="A0A1H7FSE3"/>
<dbReference type="SUPFAM" id="SSF54637">
    <property type="entry name" value="Thioesterase/thiol ester dehydrase-isomerase"/>
    <property type="match status" value="1"/>
</dbReference>
<protein>
    <submittedName>
        <fullName evidence="3">Acyl-CoA thioesterase</fullName>
    </submittedName>
</protein>
<accession>A0A1H7FSE3</accession>
<evidence type="ECO:0000256" key="1">
    <source>
        <dbReference type="ARBA" id="ARBA00022801"/>
    </source>
</evidence>
<dbReference type="PANTHER" id="PTHR42856">
    <property type="entry name" value="ACYL-COENZYME A THIOESTERASE PAAI"/>
    <property type="match status" value="1"/>
</dbReference>
<dbReference type="GO" id="GO:0016289">
    <property type="term" value="F:acyl-CoA hydrolase activity"/>
    <property type="evidence" value="ECO:0007669"/>
    <property type="project" value="TreeGrafter"/>
</dbReference>
<dbReference type="Gene3D" id="3.10.129.10">
    <property type="entry name" value="Hotdog Thioesterase"/>
    <property type="match status" value="1"/>
</dbReference>
<dbReference type="CDD" id="cd03443">
    <property type="entry name" value="PaaI_thioesterase"/>
    <property type="match status" value="1"/>
</dbReference>
<gene>
    <name evidence="3" type="ORF">SAMN05216214_101317</name>
</gene>
<dbReference type="NCBIfam" id="TIGR00369">
    <property type="entry name" value="unchar_dom_1"/>
    <property type="match status" value="1"/>
</dbReference>
<evidence type="ECO:0000313" key="3">
    <source>
        <dbReference type="EMBL" id="SEK29026.1"/>
    </source>
</evidence>
<keyword evidence="1" id="KW-0378">Hydrolase</keyword>
<evidence type="ECO:0000259" key="2">
    <source>
        <dbReference type="Pfam" id="PF03061"/>
    </source>
</evidence>
<dbReference type="InterPro" id="IPR003736">
    <property type="entry name" value="PAAI_dom"/>
</dbReference>
<dbReference type="EMBL" id="FOAS01000001">
    <property type="protein sequence ID" value="SEK29026.1"/>
    <property type="molecule type" value="Genomic_DNA"/>
</dbReference>
<name>A0A1H7FSE3_9GAMM</name>
<dbReference type="InterPro" id="IPR029069">
    <property type="entry name" value="HotDog_dom_sf"/>
</dbReference>
<dbReference type="STRING" id="1429083.GCA_001885685_02248"/>
<dbReference type="Proteomes" id="UP000185766">
    <property type="component" value="Unassembled WGS sequence"/>
</dbReference>
<keyword evidence="4" id="KW-1185">Reference proteome</keyword>
<organism evidence="3 4">
    <name type="scientific">Atopomonas hussainii</name>
    <dbReference type="NCBI Taxonomy" id="1429083"/>
    <lineage>
        <taxon>Bacteria</taxon>
        <taxon>Pseudomonadati</taxon>
        <taxon>Pseudomonadota</taxon>
        <taxon>Gammaproteobacteria</taxon>
        <taxon>Pseudomonadales</taxon>
        <taxon>Pseudomonadaceae</taxon>
        <taxon>Atopomonas</taxon>
    </lineage>
</organism>
<proteinExistence type="predicted"/>
<dbReference type="InterPro" id="IPR006683">
    <property type="entry name" value="Thioestr_dom"/>
</dbReference>
<dbReference type="RefSeq" id="WP_074864381.1">
    <property type="nucleotide sequence ID" value="NZ_FOAS01000001.1"/>
</dbReference>
<reference evidence="3 4" key="1">
    <citation type="submission" date="2016-10" db="EMBL/GenBank/DDBJ databases">
        <authorList>
            <person name="de Groot N.N."/>
        </authorList>
    </citation>
    <scope>NUCLEOTIDE SEQUENCE [LARGE SCALE GENOMIC DNA]</scope>
    <source>
        <strain evidence="3 4">JCM 19513</strain>
    </source>
</reference>
<dbReference type="InterPro" id="IPR052723">
    <property type="entry name" value="Acyl-CoA_thioesterase_PaaI"/>
</dbReference>